<accession>A0AAW1UKJ4</accession>
<feature type="repeat" description="WD" evidence="1">
    <location>
        <begin position="1147"/>
        <end position="1188"/>
    </location>
</feature>
<organism evidence="3 4">
    <name type="scientific">Henosepilachna vigintioctopunctata</name>
    <dbReference type="NCBI Taxonomy" id="420089"/>
    <lineage>
        <taxon>Eukaryota</taxon>
        <taxon>Metazoa</taxon>
        <taxon>Ecdysozoa</taxon>
        <taxon>Arthropoda</taxon>
        <taxon>Hexapoda</taxon>
        <taxon>Insecta</taxon>
        <taxon>Pterygota</taxon>
        <taxon>Neoptera</taxon>
        <taxon>Endopterygota</taxon>
        <taxon>Coleoptera</taxon>
        <taxon>Polyphaga</taxon>
        <taxon>Cucujiformia</taxon>
        <taxon>Coccinelloidea</taxon>
        <taxon>Coccinellidae</taxon>
        <taxon>Epilachninae</taxon>
        <taxon>Epilachnini</taxon>
        <taxon>Henosepilachna</taxon>
    </lineage>
</organism>
<dbReference type="SMART" id="SM00320">
    <property type="entry name" value="WD40"/>
    <property type="match status" value="6"/>
</dbReference>
<dbReference type="PANTHER" id="PTHR13950">
    <property type="entry name" value="RABCONNECTIN-RELATED"/>
    <property type="match status" value="1"/>
</dbReference>
<dbReference type="FunFam" id="2.130.10.10:FF:000651">
    <property type="entry name" value="RaBConnectin related"/>
    <property type="match status" value="1"/>
</dbReference>
<keyword evidence="4" id="KW-1185">Reference proteome</keyword>
<evidence type="ECO:0000256" key="2">
    <source>
        <dbReference type="SAM" id="MobiDB-lite"/>
    </source>
</evidence>
<evidence type="ECO:0000256" key="1">
    <source>
        <dbReference type="PROSITE-ProRule" id="PRU00221"/>
    </source>
</evidence>
<gene>
    <name evidence="3" type="ORF">WA026_014370</name>
</gene>
<comment type="caution">
    <text evidence="3">The sequence shown here is derived from an EMBL/GenBank/DDBJ whole genome shotgun (WGS) entry which is preliminary data.</text>
</comment>
<feature type="compositionally biased region" description="Acidic residues" evidence="2">
    <location>
        <begin position="242"/>
        <end position="251"/>
    </location>
</feature>
<dbReference type="PANTHER" id="PTHR13950:SF9">
    <property type="entry name" value="RABCONNECTIN-3A"/>
    <property type="match status" value="1"/>
</dbReference>
<dbReference type="AlphaFoldDB" id="A0AAW1UKJ4"/>
<dbReference type="Pfam" id="PF00400">
    <property type="entry name" value="WD40"/>
    <property type="match status" value="1"/>
</dbReference>
<protein>
    <recommendedName>
        <fullName evidence="5">DmX-like protein 2</fullName>
    </recommendedName>
</protein>
<dbReference type="GO" id="GO:0007035">
    <property type="term" value="P:vacuolar acidification"/>
    <property type="evidence" value="ECO:0007669"/>
    <property type="project" value="TreeGrafter"/>
</dbReference>
<feature type="region of interest" description="Disordered" evidence="2">
    <location>
        <begin position="940"/>
        <end position="963"/>
    </location>
</feature>
<evidence type="ECO:0000313" key="4">
    <source>
        <dbReference type="Proteomes" id="UP001431783"/>
    </source>
</evidence>
<feature type="region of interest" description="Disordered" evidence="2">
    <location>
        <begin position="204"/>
        <end position="251"/>
    </location>
</feature>
<dbReference type="InterPro" id="IPR036322">
    <property type="entry name" value="WD40_repeat_dom_sf"/>
</dbReference>
<feature type="compositionally biased region" description="Polar residues" evidence="2">
    <location>
        <begin position="947"/>
        <end position="963"/>
    </location>
</feature>
<dbReference type="GO" id="GO:0043291">
    <property type="term" value="C:RAVE complex"/>
    <property type="evidence" value="ECO:0007669"/>
    <property type="project" value="TreeGrafter"/>
</dbReference>
<evidence type="ECO:0008006" key="5">
    <source>
        <dbReference type="Google" id="ProtNLM"/>
    </source>
</evidence>
<dbReference type="InterPro" id="IPR015943">
    <property type="entry name" value="WD40/YVTN_repeat-like_dom_sf"/>
</dbReference>
<name>A0AAW1UKJ4_9CUCU</name>
<reference evidence="3 4" key="1">
    <citation type="submission" date="2023-03" db="EMBL/GenBank/DDBJ databases">
        <title>Genome insight into feeding habits of ladybird beetles.</title>
        <authorList>
            <person name="Li H.-S."/>
            <person name="Huang Y.-H."/>
            <person name="Pang H."/>
        </authorList>
    </citation>
    <scope>NUCLEOTIDE SEQUENCE [LARGE SCALE GENOMIC DNA]</scope>
    <source>
        <strain evidence="3">SYSU_2023b</strain>
        <tissue evidence="3">Whole body</tissue>
    </source>
</reference>
<dbReference type="EMBL" id="JARQZJ010000067">
    <property type="protein sequence ID" value="KAK9881028.1"/>
    <property type="molecule type" value="Genomic_DNA"/>
</dbReference>
<evidence type="ECO:0000313" key="3">
    <source>
        <dbReference type="EMBL" id="KAK9881028.1"/>
    </source>
</evidence>
<keyword evidence="1" id="KW-0853">WD repeat</keyword>
<sequence length="1240" mass="137661">MLKKLLYTDILGCDEQGNDQDICKAHPDPFLRSMALWTVKDHQAALSTLLIGNAGTQHKYHDDESKESRETDPNVFNFYVYLRTHPLLIRHHVANRGQRKVWLPGGKHVVVEESITPLERQLYFTTAHGHFRAGCPALALEVLSKLPLVVSDPKATPASTPKDRKPAPEIDTGILCWDGEKLESNQDSCAVDWGAPSTNFHTGTDDLELKWSDDEDDKGSDGSDGGININIGGAKKTKEKAEDDPNSEETEEGCQQIDIMAQQLKFVACLKILMEELSTLATGFEVDGGQLRYQLYIWLEREVEALRQLCNYSATEMSELADLEQDPEPGEVNLRPTLHEILIQEKLDFEAKVQRASKRRMWLRANETLLRTLMSYCSLHGATGGLASVRMELVLLLQELQQEKTHHQLLSPLPFPTSLPLLAASVASSKTVIADPIRYLQCLTHDMLQTMVELSQLGMTQSQLLVLRDLAIALSACIYQSLCDSDTFKSNIQDAKDGCATHLVGRRRRISVNEGQQITTLPSKWPGVTSLRSLLAREKDEDTPRLNIVLCEAFTATYLSLLLYGLCTCDCVILYHVTGQKFTQDVWGQLFGGGVKKLLRTASVSSTVGINQTPQSATPTEETSGAATWLNKQRVKLNTKLLGHQPSIMKEDKPTYREQFCPPQMSILAYLLTKPDTMEDIEEVSSDSESDDEDIFDTSMPSLAVSNTEHSDPNSYSWLVLKLACLRIAQMKLNDFLNVAGIESSELPVASPLIHSCLRRLSNWQENLRRDLDLRQTPLEYIPGCFVESTQGPAIQKYRQLLEPQNTPFSTKNSASAARRLWTYLVHQEGVQDIFIRAVFGKRRYSNSLDDDAPHPEPPVQEPVRIIHKEQDSIAAFSLNQVTNGQIVIATPRELQEMDISLLLELPAWLEDECELDILNINKEMIDSSAPPFLVIQSTGDKAKDTQPGSPQGGMASQSGRGTSVLQKHKIDNVRRISSHPLLPLYLTGGQDGSVQLWEWGHAQPVAIPRPPGTYAKVTRVRFSQHGNKFGVADSDGNLSLFQVGLSANATRPFFTLMCHNKGISDFVFLGSCSLLATAGHSSESKNVAIWDSILPHGKALVVAFPCHDQGASSLVFAPQHQIIISTGKRGDVCIMDVRSKVIRHKYMAHESAVKCIALDPHEEYFATGSADGDIKIWGVTIPNCLLSLPSEHSKSSFFKNIGQGVTQLHLDAGARLFSCGTDGSMKVRQLPDRETLLRH</sequence>
<dbReference type="SUPFAM" id="SSF50978">
    <property type="entry name" value="WD40 repeat-like"/>
    <property type="match status" value="1"/>
</dbReference>
<proteinExistence type="predicted"/>
<dbReference type="PROSITE" id="PS50294">
    <property type="entry name" value="WD_REPEATS_REGION"/>
    <property type="match status" value="1"/>
</dbReference>
<dbReference type="InterPro" id="IPR052208">
    <property type="entry name" value="DmX-like/RAVE_component"/>
</dbReference>
<dbReference type="Gene3D" id="2.130.10.10">
    <property type="entry name" value="YVTN repeat-like/Quinoprotein amine dehydrogenase"/>
    <property type="match status" value="1"/>
</dbReference>
<dbReference type="Proteomes" id="UP001431783">
    <property type="component" value="Unassembled WGS sequence"/>
</dbReference>
<dbReference type="InterPro" id="IPR001680">
    <property type="entry name" value="WD40_rpt"/>
</dbReference>
<dbReference type="PROSITE" id="PS50082">
    <property type="entry name" value="WD_REPEATS_2"/>
    <property type="match status" value="1"/>
</dbReference>